<protein>
    <recommendedName>
        <fullName evidence="16">LRRNT domain-containing protein</fullName>
    </recommendedName>
</protein>
<keyword evidence="5" id="KW-0812">Transmembrane</keyword>
<reference evidence="14 15" key="1">
    <citation type="journal article" date="2007" name="Science">
        <title>Sea anemone genome reveals ancestral eumetazoan gene repertoire and genomic organization.</title>
        <authorList>
            <person name="Putnam N.H."/>
            <person name="Srivastava M."/>
            <person name="Hellsten U."/>
            <person name="Dirks B."/>
            <person name="Chapman J."/>
            <person name="Salamov A."/>
            <person name="Terry A."/>
            <person name="Shapiro H."/>
            <person name="Lindquist E."/>
            <person name="Kapitonov V.V."/>
            <person name="Jurka J."/>
            <person name="Genikhovich G."/>
            <person name="Grigoriev I.V."/>
            <person name="Lucas S.M."/>
            <person name="Steele R.E."/>
            <person name="Finnerty J.R."/>
            <person name="Technau U."/>
            <person name="Martindale M.Q."/>
            <person name="Rokhsar D.S."/>
        </authorList>
    </citation>
    <scope>NUCLEOTIDE SEQUENCE [LARGE SCALE GENOMIC DNA]</scope>
    <source>
        <strain evidence="15">CH2 X CH6</strain>
    </source>
</reference>
<dbReference type="eggNOG" id="KOG4237">
    <property type="taxonomic scope" value="Eukaryota"/>
</dbReference>
<evidence type="ECO:0000313" key="14">
    <source>
        <dbReference type="EMBL" id="EDO44877.1"/>
    </source>
</evidence>
<dbReference type="HOGENOM" id="CLU_1857640_0_0_1"/>
<dbReference type="InterPro" id="IPR032675">
    <property type="entry name" value="LRR_dom_sf"/>
</dbReference>
<dbReference type="GO" id="GO:0034220">
    <property type="term" value="P:monoatomic ion transmembrane transport"/>
    <property type="evidence" value="ECO:0007669"/>
    <property type="project" value="UniProtKB-KW"/>
</dbReference>
<dbReference type="STRING" id="45351.A7RUM0"/>
<evidence type="ECO:0000256" key="8">
    <source>
        <dbReference type="ARBA" id="ARBA00022989"/>
    </source>
</evidence>
<evidence type="ECO:0000256" key="9">
    <source>
        <dbReference type="ARBA" id="ARBA00023065"/>
    </source>
</evidence>
<proteinExistence type="predicted"/>
<dbReference type="PANTHER" id="PTHR46473">
    <property type="entry name" value="GH08155P"/>
    <property type="match status" value="1"/>
</dbReference>
<comment type="subcellular location">
    <subcellularLocation>
        <location evidence="1">Cell membrane</location>
        <topology evidence="1">Single-pass membrane protein</topology>
    </subcellularLocation>
</comment>
<keyword evidence="10" id="KW-0472">Membrane</keyword>
<evidence type="ECO:0000256" key="7">
    <source>
        <dbReference type="ARBA" id="ARBA00022737"/>
    </source>
</evidence>
<dbReference type="AlphaFoldDB" id="A7RUM0"/>
<dbReference type="Pfam" id="PF13855">
    <property type="entry name" value="LRR_8"/>
    <property type="match status" value="1"/>
</dbReference>
<feature type="chain" id="PRO_5002712104" description="LRRNT domain-containing protein" evidence="13">
    <location>
        <begin position="29"/>
        <end position="138"/>
    </location>
</feature>
<dbReference type="PhylomeDB" id="A7RUM0"/>
<evidence type="ECO:0000256" key="10">
    <source>
        <dbReference type="ARBA" id="ARBA00023136"/>
    </source>
</evidence>
<keyword evidence="4" id="KW-0433">Leucine-rich repeat</keyword>
<keyword evidence="8" id="KW-1133">Transmembrane helix</keyword>
<organism evidence="14 15">
    <name type="scientific">Nematostella vectensis</name>
    <name type="common">Starlet sea anemone</name>
    <dbReference type="NCBI Taxonomy" id="45351"/>
    <lineage>
        <taxon>Eukaryota</taxon>
        <taxon>Metazoa</taxon>
        <taxon>Cnidaria</taxon>
        <taxon>Anthozoa</taxon>
        <taxon>Hexacorallia</taxon>
        <taxon>Actiniaria</taxon>
        <taxon>Edwardsiidae</taxon>
        <taxon>Nematostella</taxon>
    </lineage>
</organism>
<accession>A7RUM0</accession>
<dbReference type="SUPFAM" id="SSF52058">
    <property type="entry name" value="L domain-like"/>
    <property type="match status" value="1"/>
</dbReference>
<keyword evidence="11" id="KW-1015">Disulfide bond</keyword>
<evidence type="ECO:0000256" key="2">
    <source>
        <dbReference type="ARBA" id="ARBA00022448"/>
    </source>
</evidence>
<evidence type="ECO:0000256" key="5">
    <source>
        <dbReference type="ARBA" id="ARBA00022692"/>
    </source>
</evidence>
<dbReference type="InterPro" id="IPR051432">
    <property type="entry name" value="KCNMA1_auxiliary"/>
</dbReference>
<keyword evidence="15" id="KW-1185">Reference proteome</keyword>
<evidence type="ECO:0000256" key="3">
    <source>
        <dbReference type="ARBA" id="ARBA00022475"/>
    </source>
</evidence>
<keyword evidence="3" id="KW-1003">Cell membrane</keyword>
<sequence>MAWEKTLLNLRNVVQILLVVSLRVKLGACCPSVCQCGERSLVKYIECSRANFTVLPNDIPVETTELYFSRTQISNLVENAFQQLPNLEIIEISNNQIENITDGVFRGLTKLTELRLPENGIKRISVNAFKGLKSLTTL</sequence>
<keyword evidence="6 13" id="KW-0732">Signal</keyword>
<keyword evidence="9" id="KW-0406">Ion transport</keyword>
<dbReference type="GO" id="GO:0005886">
    <property type="term" value="C:plasma membrane"/>
    <property type="evidence" value="ECO:0007669"/>
    <property type="project" value="UniProtKB-SubCell"/>
</dbReference>
<evidence type="ECO:0000256" key="13">
    <source>
        <dbReference type="SAM" id="SignalP"/>
    </source>
</evidence>
<dbReference type="Gene3D" id="3.80.10.10">
    <property type="entry name" value="Ribonuclease Inhibitor"/>
    <property type="match status" value="1"/>
</dbReference>
<dbReference type="InterPro" id="IPR003591">
    <property type="entry name" value="Leu-rich_rpt_typical-subtyp"/>
</dbReference>
<keyword evidence="2" id="KW-0813">Transport</keyword>
<evidence type="ECO:0000256" key="12">
    <source>
        <dbReference type="ARBA" id="ARBA00023303"/>
    </source>
</evidence>
<dbReference type="EMBL" id="DS469540">
    <property type="protein sequence ID" value="EDO44877.1"/>
    <property type="molecule type" value="Genomic_DNA"/>
</dbReference>
<feature type="signal peptide" evidence="13">
    <location>
        <begin position="1"/>
        <end position="28"/>
    </location>
</feature>
<dbReference type="InterPro" id="IPR001611">
    <property type="entry name" value="Leu-rich_rpt"/>
</dbReference>
<keyword evidence="7" id="KW-0677">Repeat</keyword>
<dbReference type="OMA" id="CSCYRGT"/>
<dbReference type="SMART" id="SM00369">
    <property type="entry name" value="LRR_TYP"/>
    <property type="match status" value="2"/>
</dbReference>
<dbReference type="PANTHER" id="PTHR46473:SF10">
    <property type="entry name" value="LD45603P-RELATED"/>
    <property type="match status" value="1"/>
</dbReference>
<dbReference type="Proteomes" id="UP000001593">
    <property type="component" value="Unassembled WGS sequence"/>
</dbReference>
<evidence type="ECO:0000256" key="4">
    <source>
        <dbReference type="ARBA" id="ARBA00022614"/>
    </source>
</evidence>
<evidence type="ECO:0000256" key="6">
    <source>
        <dbReference type="ARBA" id="ARBA00022729"/>
    </source>
</evidence>
<dbReference type="KEGG" id="nve:5516947"/>
<dbReference type="InParanoid" id="A7RUM0"/>
<keyword evidence="12" id="KW-0407">Ion channel</keyword>
<gene>
    <name evidence="14" type="ORF">NEMVEDRAFT_v1g202402</name>
</gene>
<evidence type="ECO:0000256" key="11">
    <source>
        <dbReference type="ARBA" id="ARBA00023157"/>
    </source>
</evidence>
<name>A7RUM0_NEMVE</name>
<evidence type="ECO:0000256" key="1">
    <source>
        <dbReference type="ARBA" id="ARBA00004162"/>
    </source>
</evidence>
<evidence type="ECO:0000313" key="15">
    <source>
        <dbReference type="Proteomes" id="UP000001593"/>
    </source>
</evidence>
<evidence type="ECO:0008006" key="16">
    <source>
        <dbReference type="Google" id="ProtNLM"/>
    </source>
</evidence>